<dbReference type="InterPro" id="IPR045357">
    <property type="entry name" value="Aminopeptidase_N-like_N"/>
</dbReference>
<dbReference type="Pfam" id="PF25316">
    <property type="entry name" value="TAF2_3rd"/>
    <property type="match status" value="1"/>
</dbReference>
<keyword evidence="5" id="KW-0804">Transcription</keyword>
<dbReference type="GO" id="GO:0000976">
    <property type="term" value="F:transcription cis-regulatory region binding"/>
    <property type="evidence" value="ECO:0007669"/>
    <property type="project" value="UniProtKB-ARBA"/>
</dbReference>
<sequence>MTYNEVINITQNIQVRKQTKNLMKTMKTERTGDNCPHQIVSLTGISFERKSIIGFVELTVVPVRDNLRQIKLNAKQCRIYRVVLNEEYEAHFQYFDPFLDVCQSDTETRSLDEFSRYHLNASLKVDPDNNAGTALRVGIEFSLEQPQGGIHFVVPQKEGTYTERGVHLFTYGHQNSTRLWFPCVDSFAETCTWKLEFTVDEEMTAVSNGDLMEVVYTPDMRRKTFHYTLNVPTCAPNISLAVGPFEIYVDPYMHEVTHFCLPGLLPILKVTSRYMHEAFEFYEETLSNRYPYTCYKQVFVDETDEDYRSYATMSIFSVNLLHSAVIIDQVYESRRVMSQAIAEQFFGCFISMQNWSDMWLNKGISQYLCGLYCKKSFGNNNYRGLIQSTLLEVVQYEEKFGGIVLDPSQPPAPLPVGTNTPQSDPNKVLQEEKFYFSIRNLHTMSPMYINALHKKSMLVMRMLEHRIGQELLLQVFNKQLSLAVNAAHQKIGSGLWGHMLISTNVFTKAIFTVTGKDMAVFIDQWVRTGGHAKFHLTSVFNRKRNTIELEIRQDATTQLGIRKYVGPLLVTLQELDGTFKHMLQIENTVVKSDITCHSKSRRNKKKKIPLCTGEEVDMDLSAMDDSPVLWIRLDPEMTLLRSVVIEQPDYQWQYQLRHERDVTAQIEAIVALERYPTPSTRMALTDTIENEQCYYEVRCRAAQCLTKVANAMVANWAGPPAMLAIFRKFFGSFAAPHIIKQNNFTNFQHYYLQKIIPLAMSGLRNAHGICPPEVIRFLLDLFKYNDNSKNRYSDNYYRATLVEALGRTVTPVVSVQQGAPITAENLSADTKAILEEITRLLNLEKVLPSYKYSVSVTCLKAIRKLQKFGHLPSRSTIFKSYSAYGHFIDIRLSALECMVDFVRADGKMEDLHYLLDLLENDPDPGLQHKLAGMLIENPPFRRGHKDKFDLPDLVERIWTNINCMFSHDTRLRCDMVDLYYTLYGGKRPYCLPLPELEGILCLDRHRADAASMNKSRPSTSVFHSYKSPIPNVNTIKPKVESPQKDLGSGMVIEEQVDMMNEDVIMTEEKIIKEEPLDLHVEPSEMMLPKQEYYSDNSVSLPGMGLSGPVGFEPGMFNKEGDSKQKKDDPSKLKKKKKDKKKHKHKHKHKHEHKHGKEKKDKDPNKARLKEETLSSVSSTPSPVGMNLTSENM</sequence>
<dbReference type="Pfam" id="PF25577">
    <property type="entry name" value="TPR_TAF2_C"/>
    <property type="match status" value="1"/>
</dbReference>
<organism evidence="13 14">
    <name type="scientific">Cryptolaemus montrouzieri</name>
    <dbReference type="NCBI Taxonomy" id="559131"/>
    <lineage>
        <taxon>Eukaryota</taxon>
        <taxon>Metazoa</taxon>
        <taxon>Ecdysozoa</taxon>
        <taxon>Arthropoda</taxon>
        <taxon>Hexapoda</taxon>
        <taxon>Insecta</taxon>
        <taxon>Pterygota</taxon>
        <taxon>Neoptera</taxon>
        <taxon>Endopterygota</taxon>
        <taxon>Coleoptera</taxon>
        <taxon>Polyphaga</taxon>
        <taxon>Cucujiformia</taxon>
        <taxon>Coccinelloidea</taxon>
        <taxon>Coccinellidae</taxon>
        <taxon>Scymninae</taxon>
        <taxon>Scymnini</taxon>
        <taxon>Cryptolaemus</taxon>
    </lineage>
</organism>
<feature type="region of interest" description="Disordered" evidence="8">
    <location>
        <begin position="1104"/>
        <end position="1192"/>
    </location>
</feature>
<evidence type="ECO:0000313" key="14">
    <source>
        <dbReference type="Proteomes" id="UP001516400"/>
    </source>
</evidence>
<proteinExistence type="inferred from homology"/>
<dbReference type="InterPro" id="IPR057991">
    <property type="entry name" value="TPR_TAF2_C"/>
</dbReference>
<evidence type="ECO:0000256" key="5">
    <source>
        <dbReference type="ARBA" id="ARBA00023163"/>
    </source>
</evidence>
<feature type="domain" description="Transcription initiation factor TFIID subunit 2 Ig-like" evidence="11">
    <location>
        <begin position="530"/>
        <end position="648"/>
    </location>
</feature>
<dbReference type="AlphaFoldDB" id="A0ABD2MN52"/>
<evidence type="ECO:0000259" key="9">
    <source>
        <dbReference type="Pfam" id="PF01433"/>
    </source>
</evidence>
<comment type="similarity">
    <text evidence="2">Belongs to the TAF2 family.</text>
</comment>
<dbReference type="Proteomes" id="UP001516400">
    <property type="component" value="Unassembled WGS sequence"/>
</dbReference>
<accession>A0ABD2MN52</accession>
<evidence type="ECO:0000259" key="12">
    <source>
        <dbReference type="Pfam" id="PF25577"/>
    </source>
</evidence>
<keyword evidence="4" id="KW-0805">Transcription regulation</keyword>
<feature type="compositionally biased region" description="Basic and acidic residues" evidence="8">
    <location>
        <begin position="1157"/>
        <end position="1172"/>
    </location>
</feature>
<dbReference type="Gene3D" id="1.10.390.10">
    <property type="entry name" value="Neutral Protease Domain 2"/>
    <property type="match status" value="1"/>
</dbReference>
<evidence type="ECO:0000259" key="11">
    <source>
        <dbReference type="Pfam" id="PF25316"/>
    </source>
</evidence>
<dbReference type="InterPro" id="IPR014782">
    <property type="entry name" value="Peptidase_M1_dom"/>
</dbReference>
<dbReference type="CDD" id="cd09839">
    <property type="entry name" value="M1_like_TAF2"/>
    <property type="match status" value="1"/>
</dbReference>
<keyword evidence="6" id="KW-0539">Nucleus</keyword>
<gene>
    <name evidence="13" type="ORF">HHI36_006898</name>
</gene>
<dbReference type="Gene3D" id="2.60.40.1730">
    <property type="entry name" value="tricorn interacting facor f3 domain"/>
    <property type="match status" value="1"/>
</dbReference>
<evidence type="ECO:0000256" key="8">
    <source>
        <dbReference type="SAM" id="MobiDB-lite"/>
    </source>
</evidence>
<feature type="domain" description="Transcription initiation factor TFIID subunit 2 TPR repeats" evidence="12">
    <location>
        <begin position="649"/>
        <end position="1006"/>
    </location>
</feature>
<feature type="compositionally biased region" description="Basic and acidic residues" evidence="8">
    <location>
        <begin position="1118"/>
        <end position="1131"/>
    </location>
</feature>
<name>A0ABD2MN52_9CUCU</name>
<comment type="caution">
    <text evidence="13">The sequence shown here is derived from an EMBL/GenBank/DDBJ whole genome shotgun (WGS) entry which is preliminary data.</text>
</comment>
<dbReference type="PANTHER" id="PTHR15137">
    <property type="entry name" value="TRANSCRIPTION INITIATION FACTOR TFIID"/>
    <property type="match status" value="1"/>
</dbReference>
<evidence type="ECO:0000313" key="13">
    <source>
        <dbReference type="EMBL" id="KAL3267771.1"/>
    </source>
</evidence>
<dbReference type="FunFam" id="2.60.40.1730:FF:000003">
    <property type="entry name" value="Transcription initiation factor TFIID subunit 2"/>
    <property type="match status" value="1"/>
</dbReference>
<dbReference type="SUPFAM" id="SSF55486">
    <property type="entry name" value="Metalloproteases ('zincins'), catalytic domain"/>
    <property type="match status" value="1"/>
</dbReference>
<dbReference type="SUPFAM" id="SSF48371">
    <property type="entry name" value="ARM repeat"/>
    <property type="match status" value="1"/>
</dbReference>
<feature type="compositionally biased region" description="Basic residues" evidence="8">
    <location>
        <begin position="1132"/>
        <end position="1156"/>
    </location>
</feature>
<feature type="domain" description="Aminopeptidase N-like N-terminal" evidence="10">
    <location>
        <begin position="46"/>
        <end position="233"/>
    </location>
</feature>
<dbReference type="EMBL" id="JABFTP020000021">
    <property type="protein sequence ID" value="KAL3267771.1"/>
    <property type="molecule type" value="Genomic_DNA"/>
</dbReference>
<reference evidence="13 14" key="1">
    <citation type="journal article" date="2021" name="BMC Biol.">
        <title>Horizontally acquired antibacterial genes associated with adaptive radiation of ladybird beetles.</title>
        <authorList>
            <person name="Li H.S."/>
            <person name="Tang X.F."/>
            <person name="Huang Y.H."/>
            <person name="Xu Z.Y."/>
            <person name="Chen M.L."/>
            <person name="Du X.Y."/>
            <person name="Qiu B.Y."/>
            <person name="Chen P.T."/>
            <person name="Zhang W."/>
            <person name="Slipinski A."/>
            <person name="Escalona H.E."/>
            <person name="Waterhouse R.M."/>
            <person name="Zwick A."/>
            <person name="Pang H."/>
        </authorList>
    </citation>
    <scope>NUCLEOTIDE SEQUENCE [LARGE SCALE GENOMIC DNA]</scope>
    <source>
        <strain evidence="13">SYSU2018</strain>
    </source>
</reference>
<dbReference type="Pfam" id="PF01433">
    <property type="entry name" value="Peptidase_M1"/>
    <property type="match status" value="1"/>
</dbReference>
<evidence type="ECO:0000256" key="6">
    <source>
        <dbReference type="ARBA" id="ARBA00023242"/>
    </source>
</evidence>
<comment type="subcellular location">
    <subcellularLocation>
        <location evidence="1">Nucleus</location>
    </subcellularLocation>
</comment>
<dbReference type="PANTHER" id="PTHR15137:SF9">
    <property type="entry name" value="TRANSCRIPTION INITIATION FACTOR TFIID SUBUNIT 2"/>
    <property type="match status" value="1"/>
</dbReference>
<evidence type="ECO:0000256" key="2">
    <source>
        <dbReference type="ARBA" id="ARBA00010937"/>
    </source>
</evidence>
<protein>
    <recommendedName>
        <fullName evidence="3">Transcription initiation factor TFIID subunit 2</fullName>
    </recommendedName>
    <alternativeName>
        <fullName evidence="7">Transcription initiation factor TFIID 150 kDa subunit</fullName>
    </alternativeName>
</protein>
<evidence type="ECO:0000256" key="7">
    <source>
        <dbReference type="ARBA" id="ARBA00033345"/>
    </source>
</evidence>
<dbReference type="FunFam" id="1.10.390.10:FF:000018">
    <property type="entry name" value="transcription initiation factor TFIID subunit 2"/>
    <property type="match status" value="1"/>
</dbReference>
<dbReference type="Pfam" id="PF17900">
    <property type="entry name" value="Peptidase_M1_N"/>
    <property type="match status" value="1"/>
</dbReference>
<dbReference type="InterPro" id="IPR057345">
    <property type="entry name" value="Ig-like_TAF2"/>
</dbReference>
<feature type="compositionally biased region" description="Low complexity" evidence="8">
    <location>
        <begin position="1173"/>
        <end position="1183"/>
    </location>
</feature>
<dbReference type="InterPro" id="IPR027268">
    <property type="entry name" value="Peptidase_M4/M1_CTD_sf"/>
</dbReference>
<dbReference type="SUPFAM" id="SSF63737">
    <property type="entry name" value="Leukotriene A4 hydrolase N-terminal domain"/>
    <property type="match status" value="1"/>
</dbReference>
<feature type="domain" description="Peptidase M1 membrane alanine aminopeptidase" evidence="9">
    <location>
        <begin position="276"/>
        <end position="486"/>
    </location>
</feature>
<keyword evidence="14" id="KW-1185">Reference proteome</keyword>
<dbReference type="InterPro" id="IPR037813">
    <property type="entry name" value="TAF2"/>
</dbReference>
<dbReference type="GO" id="GO:0051123">
    <property type="term" value="P:RNA polymerase II preinitiation complex assembly"/>
    <property type="evidence" value="ECO:0007669"/>
    <property type="project" value="UniProtKB-ARBA"/>
</dbReference>
<evidence type="ECO:0000256" key="1">
    <source>
        <dbReference type="ARBA" id="ARBA00004123"/>
    </source>
</evidence>
<dbReference type="GO" id="GO:0005669">
    <property type="term" value="C:transcription factor TFIID complex"/>
    <property type="evidence" value="ECO:0007669"/>
    <property type="project" value="UniProtKB-ARBA"/>
</dbReference>
<dbReference type="InterPro" id="IPR016024">
    <property type="entry name" value="ARM-type_fold"/>
</dbReference>
<evidence type="ECO:0000256" key="4">
    <source>
        <dbReference type="ARBA" id="ARBA00023015"/>
    </source>
</evidence>
<evidence type="ECO:0000259" key="10">
    <source>
        <dbReference type="Pfam" id="PF17900"/>
    </source>
</evidence>
<dbReference type="InterPro" id="IPR042097">
    <property type="entry name" value="Aminopeptidase_N-like_N_sf"/>
</dbReference>
<evidence type="ECO:0000256" key="3">
    <source>
        <dbReference type="ARBA" id="ARBA00017363"/>
    </source>
</evidence>